<proteinExistence type="predicted"/>
<comment type="caution">
    <text evidence="1">The sequence shown here is derived from an EMBL/GenBank/DDBJ whole genome shotgun (WGS) entry which is preliminary data.</text>
</comment>
<dbReference type="AlphaFoldDB" id="A0A011QFN7"/>
<dbReference type="EMBL" id="JEMX01000096">
    <property type="protein sequence ID" value="EXI77634.1"/>
    <property type="molecule type" value="Genomic_DNA"/>
</dbReference>
<dbReference type="Proteomes" id="UP000021816">
    <property type="component" value="Unassembled WGS sequence"/>
</dbReference>
<sequence>MPLAPSPARGEGLPGLRLVVMTVGSPRQLSFPRYAQAVIIGGGLVARGPCGIALEKWRFAANRFKLFRALFGALCASDHRPADFCLGRQLAGFFVSLVSLPVCVD</sequence>
<reference evidence="1 2" key="1">
    <citation type="submission" date="2014-02" db="EMBL/GenBank/DDBJ databases">
        <title>Expanding our view of genomic diversity in Candidatus Accumulibacter clades.</title>
        <authorList>
            <person name="Skennerton C.T."/>
            <person name="Barr J.J."/>
            <person name="Slater F.R."/>
            <person name="Bond P.L."/>
            <person name="Tyson G.W."/>
        </authorList>
    </citation>
    <scope>NUCLEOTIDE SEQUENCE [LARGE SCALE GENOMIC DNA]</scope>
    <source>
        <strain evidence="2">BA-92</strain>
    </source>
</reference>
<protein>
    <submittedName>
        <fullName evidence="1">Uncharacterized protein</fullName>
    </submittedName>
</protein>
<evidence type="ECO:0000313" key="2">
    <source>
        <dbReference type="Proteomes" id="UP000021816"/>
    </source>
</evidence>
<dbReference type="STRING" id="1454003.AW10_03648"/>
<organism evidence="1 2">
    <name type="scientific">Candidatus Accumulibacter appositus</name>
    <dbReference type="NCBI Taxonomy" id="1454003"/>
    <lineage>
        <taxon>Bacteria</taxon>
        <taxon>Pseudomonadati</taxon>
        <taxon>Pseudomonadota</taxon>
        <taxon>Betaproteobacteria</taxon>
        <taxon>Candidatus Accumulibacter</taxon>
    </lineage>
</organism>
<gene>
    <name evidence="1" type="ORF">AW10_03648</name>
</gene>
<name>A0A011QFN7_9PROT</name>
<accession>A0A011QFN7</accession>
<evidence type="ECO:0000313" key="1">
    <source>
        <dbReference type="EMBL" id="EXI77634.1"/>
    </source>
</evidence>